<name>A0A0R3UQE6_MESCO</name>
<keyword evidence="7" id="KW-1185">Reference proteome</keyword>
<dbReference type="PROSITE" id="PS50071">
    <property type="entry name" value="HOMEOBOX_2"/>
    <property type="match status" value="1"/>
</dbReference>
<evidence type="ECO:0000256" key="1">
    <source>
        <dbReference type="ARBA" id="ARBA00023125"/>
    </source>
</evidence>
<dbReference type="WBParaSite" id="MCU_011201-RA">
    <property type="protein sequence ID" value="MCU_011201-RA"/>
    <property type="gene ID" value="MCU_011201"/>
</dbReference>
<protein>
    <submittedName>
        <fullName evidence="8">Homeobox domain-containing protein</fullName>
    </submittedName>
</protein>
<keyword evidence="1 4" id="KW-0238">DNA-binding</keyword>
<evidence type="ECO:0000256" key="4">
    <source>
        <dbReference type="PROSITE-ProRule" id="PRU00108"/>
    </source>
</evidence>
<sequence>CKKVKCDPDSSSCPSYEQSSTNYGYEKDATPANYTLSHYVPENNTTFGDMKCNDYLGAPVHDPMLPSVVDSSCQNFGFGYPFASTAFDLHSPFHLDTRLEFVEPGNQLYRHYVNEAHSAIMPYKNLTYNAADPNLLPTSSSSYYKPTDQSSCKRLTENEDRNSLSLAVIPQKGSLSKVKTPGDQPKVRMISNNQLNPNAVAIMDEWYRDHLDKPYPSKYEKRRMAIAGAITEAQVGSWFANRRNRSNNTRPKQNMRRLKSALALLCYEYQALCKGLVSAAEMQARILHLIEEHTSF</sequence>
<dbReference type="CDD" id="cd00086">
    <property type="entry name" value="homeodomain"/>
    <property type="match status" value="1"/>
</dbReference>
<dbReference type="GO" id="GO:0005634">
    <property type="term" value="C:nucleus"/>
    <property type="evidence" value="ECO:0007669"/>
    <property type="project" value="UniProtKB-SubCell"/>
</dbReference>
<dbReference type="SMART" id="SM00389">
    <property type="entry name" value="HOX"/>
    <property type="match status" value="1"/>
</dbReference>
<reference evidence="6 7" key="1">
    <citation type="submission" date="2018-10" db="EMBL/GenBank/DDBJ databases">
        <authorList>
            <consortium name="Pathogen Informatics"/>
        </authorList>
    </citation>
    <scope>NUCLEOTIDE SEQUENCE [LARGE SCALE GENOMIC DNA]</scope>
</reference>
<dbReference type="InterPro" id="IPR001356">
    <property type="entry name" value="HD"/>
</dbReference>
<feature type="domain" description="Homeobox" evidence="5">
    <location>
        <begin position="186"/>
        <end position="249"/>
    </location>
</feature>
<dbReference type="OrthoDB" id="4187154at2759"/>
<comment type="subcellular location">
    <subcellularLocation>
        <location evidence="4">Nucleus</location>
    </subcellularLocation>
</comment>
<feature type="DNA-binding region" description="Homeobox" evidence="4">
    <location>
        <begin position="188"/>
        <end position="250"/>
    </location>
</feature>
<dbReference type="Proteomes" id="UP000267029">
    <property type="component" value="Unassembled WGS sequence"/>
</dbReference>
<dbReference type="Gene3D" id="1.10.10.60">
    <property type="entry name" value="Homeodomain-like"/>
    <property type="match status" value="1"/>
</dbReference>
<dbReference type="GO" id="GO:0003677">
    <property type="term" value="F:DNA binding"/>
    <property type="evidence" value="ECO:0007669"/>
    <property type="project" value="UniProtKB-UniRule"/>
</dbReference>
<dbReference type="InterPro" id="IPR050224">
    <property type="entry name" value="TALE_homeobox"/>
</dbReference>
<dbReference type="PANTHER" id="PTHR11850">
    <property type="entry name" value="HOMEOBOX PROTEIN TRANSCRIPTION FACTORS"/>
    <property type="match status" value="1"/>
</dbReference>
<dbReference type="STRING" id="53468.A0A0R3UQE6"/>
<evidence type="ECO:0000313" key="8">
    <source>
        <dbReference type="WBParaSite" id="MCU_011201-RA"/>
    </source>
</evidence>
<keyword evidence="3 4" id="KW-0539">Nucleus</keyword>
<proteinExistence type="predicted"/>
<organism evidence="8">
    <name type="scientific">Mesocestoides corti</name>
    <name type="common">Flatworm</name>
    <dbReference type="NCBI Taxonomy" id="53468"/>
    <lineage>
        <taxon>Eukaryota</taxon>
        <taxon>Metazoa</taxon>
        <taxon>Spiralia</taxon>
        <taxon>Lophotrochozoa</taxon>
        <taxon>Platyhelminthes</taxon>
        <taxon>Cestoda</taxon>
        <taxon>Eucestoda</taxon>
        <taxon>Cyclophyllidea</taxon>
        <taxon>Mesocestoididae</taxon>
        <taxon>Mesocestoides</taxon>
    </lineage>
</organism>
<keyword evidence="2 4" id="KW-0371">Homeobox</keyword>
<gene>
    <name evidence="6" type="ORF">MCOS_LOCUS10102</name>
</gene>
<reference evidence="8" key="2">
    <citation type="submission" date="2019-11" db="UniProtKB">
        <authorList>
            <consortium name="WormBaseParasite"/>
        </authorList>
    </citation>
    <scope>IDENTIFICATION</scope>
</reference>
<evidence type="ECO:0000313" key="7">
    <source>
        <dbReference type="Proteomes" id="UP000267029"/>
    </source>
</evidence>
<dbReference type="AlphaFoldDB" id="A0A0R3UQE6"/>
<evidence type="ECO:0000256" key="3">
    <source>
        <dbReference type="ARBA" id="ARBA00023242"/>
    </source>
</evidence>
<evidence type="ECO:0000259" key="5">
    <source>
        <dbReference type="PROSITE" id="PS50071"/>
    </source>
</evidence>
<dbReference type="InterPro" id="IPR008422">
    <property type="entry name" value="KN_HD"/>
</dbReference>
<dbReference type="Pfam" id="PF05920">
    <property type="entry name" value="Homeobox_KN"/>
    <property type="match status" value="1"/>
</dbReference>
<evidence type="ECO:0000256" key="2">
    <source>
        <dbReference type="ARBA" id="ARBA00023155"/>
    </source>
</evidence>
<dbReference type="SUPFAM" id="SSF46689">
    <property type="entry name" value="Homeodomain-like"/>
    <property type="match status" value="1"/>
</dbReference>
<accession>A0A0R3UQE6</accession>
<dbReference type="EMBL" id="UXSR01005993">
    <property type="protein sequence ID" value="VDD84099.1"/>
    <property type="molecule type" value="Genomic_DNA"/>
</dbReference>
<dbReference type="InterPro" id="IPR009057">
    <property type="entry name" value="Homeodomain-like_sf"/>
</dbReference>
<evidence type="ECO:0000313" key="6">
    <source>
        <dbReference type="EMBL" id="VDD84099.1"/>
    </source>
</evidence>
<dbReference type="GO" id="GO:0006355">
    <property type="term" value="P:regulation of DNA-templated transcription"/>
    <property type="evidence" value="ECO:0007669"/>
    <property type="project" value="InterPro"/>
</dbReference>